<accession>A0A123VB84</accession>
<proteinExistence type="predicted"/>
<dbReference type="Proteomes" id="UP000071962">
    <property type="component" value="Unassembled WGS sequence"/>
</dbReference>
<name>A0A123VB84_STRSU</name>
<dbReference type="AlphaFoldDB" id="A0A123VB84"/>
<gene>
    <name evidence="1" type="ORF">ERS132551_01948</name>
</gene>
<sequence length="48" mass="5632">MQKIDLIYDYILKRYKIGLFWKSSKFLPPFSLTTSDLEKVPFTGTLST</sequence>
<dbReference type="EMBL" id="FIKT01000033">
    <property type="protein sequence ID" value="CYX30297.1"/>
    <property type="molecule type" value="Genomic_DNA"/>
</dbReference>
<evidence type="ECO:0000313" key="2">
    <source>
        <dbReference type="Proteomes" id="UP000071962"/>
    </source>
</evidence>
<reference evidence="1 2" key="1">
    <citation type="submission" date="2016-02" db="EMBL/GenBank/DDBJ databases">
        <authorList>
            <consortium name="Pathogen Informatics"/>
        </authorList>
    </citation>
    <scope>NUCLEOTIDE SEQUENCE [LARGE SCALE GENOMIC DNA]</scope>
    <source>
        <strain evidence="1 2">SS1062</strain>
    </source>
</reference>
<protein>
    <submittedName>
        <fullName evidence="1">Uncharacterized protein</fullName>
    </submittedName>
</protein>
<organism evidence="1 2">
    <name type="scientific">Streptococcus suis</name>
    <dbReference type="NCBI Taxonomy" id="1307"/>
    <lineage>
        <taxon>Bacteria</taxon>
        <taxon>Bacillati</taxon>
        <taxon>Bacillota</taxon>
        <taxon>Bacilli</taxon>
        <taxon>Lactobacillales</taxon>
        <taxon>Streptococcaceae</taxon>
        <taxon>Streptococcus</taxon>
    </lineage>
</organism>
<evidence type="ECO:0000313" key="1">
    <source>
        <dbReference type="EMBL" id="CYX30297.1"/>
    </source>
</evidence>